<name>A0A4C1WCK4_EUMVA</name>
<dbReference type="Proteomes" id="UP000299102">
    <property type="component" value="Unassembled WGS sequence"/>
</dbReference>
<proteinExistence type="predicted"/>
<keyword evidence="2" id="KW-1185">Reference proteome</keyword>
<protein>
    <submittedName>
        <fullName evidence="1">Uncharacterized protein</fullName>
    </submittedName>
</protein>
<accession>A0A4C1WCK4</accession>
<dbReference type="AlphaFoldDB" id="A0A4C1WCK4"/>
<organism evidence="1 2">
    <name type="scientific">Eumeta variegata</name>
    <name type="common">Bagworm moth</name>
    <name type="synonym">Eumeta japonica</name>
    <dbReference type="NCBI Taxonomy" id="151549"/>
    <lineage>
        <taxon>Eukaryota</taxon>
        <taxon>Metazoa</taxon>
        <taxon>Ecdysozoa</taxon>
        <taxon>Arthropoda</taxon>
        <taxon>Hexapoda</taxon>
        <taxon>Insecta</taxon>
        <taxon>Pterygota</taxon>
        <taxon>Neoptera</taxon>
        <taxon>Endopterygota</taxon>
        <taxon>Lepidoptera</taxon>
        <taxon>Glossata</taxon>
        <taxon>Ditrysia</taxon>
        <taxon>Tineoidea</taxon>
        <taxon>Psychidae</taxon>
        <taxon>Oiketicinae</taxon>
        <taxon>Eumeta</taxon>
    </lineage>
</organism>
<comment type="caution">
    <text evidence="1">The sequence shown here is derived from an EMBL/GenBank/DDBJ whole genome shotgun (WGS) entry which is preliminary data.</text>
</comment>
<evidence type="ECO:0000313" key="2">
    <source>
        <dbReference type="Proteomes" id="UP000299102"/>
    </source>
</evidence>
<dbReference type="EMBL" id="BGZK01000527">
    <property type="protein sequence ID" value="GBP48630.1"/>
    <property type="molecule type" value="Genomic_DNA"/>
</dbReference>
<reference evidence="1 2" key="1">
    <citation type="journal article" date="2019" name="Commun. Biol.">
        <title>The bagworm genome reveals a unique fibroin gene that provides high tensile strength.</title>
        <authorList>
            <person name="Kono N."/>
            <person name="Nakamura H."/>
            <person name="Ohtoshi R."/>
            <person name="Tomita M."/>
            <person name="Numata K."/>
            <person name="Arakawa K."/>
        </authorList>
    </citation>
    <scope>NUCLEOTIDE SEQUENCE [LARGE SCALE GENOMIC DNA]</scope>
</reference>
<gene>
    <name evidence="1" type="ORF">EVAR_28016_1</name>
</gene>
<sequence>MEHILVTSSVVLAFLKLKDRAHLAYFQVLRRQQHNIRSKLIIRFSSGMERNKMQSNVDGKKRERASFLQMQKDMSDSLWMQKGWVKVLRYMWRRTTHVRNIKTVLERTTAHPRKLRLKNRTLHRIRHRLATAFFRRRVNARVRPPAAASAGRLMKQNVGRDI</sequence>
<evidence type="ECO:0000313" key="1">
    <source>
        <dbReference type="EMBL" id="GBP48630.1"/>
    </source>
</evidence>